<reference evidence="9" key="2">
    <citation type="journal article" date="2021" name="PeerJ">
        <title>Extensive microbial diversity within the chicken gut microbiome revealed by metagenomics and culture.</title>
        <authorList>
            <person name="Gilroy R."/>
            <person name="Ravi A."/>
            <person name="Getino M."/>
            <person name="Pursley I."/>
            <person name="Horton D.L."/>
            <person name="Alikhan N.F."/>
            <person name="Baker D."/>
            <person name="Gharbi K."/>
            <person name="Hall N."/>
            <person name="Watson M."/>
            <person name="Adriaenssens E.M."/>
            <person name="Foster-Nyarko E."/>
            <person name="Jarju S."/>
            <person name="Secka A."/>
            <person name="Antonio M."/>
            <person name="Oren A."/>
            <person name="Chaudhuri R.R."/>
            <person name="La Ragione R."/>
            <person name="Hildebrand F."/>
            <person name="Pallen M.J."/>
        </authorList>
    </citation>
    <scope>NUCLEOTIDE SEQUENCE</scope>
    <source>
        <strain evidence="9">CHK152-2994</strain>
    </source>
</reference>
<feature type="binding site" evidence="7">
    <location>
        <position position="236"/>
    </location>
    <ligand>
        <name>Mn(2+)</name>
        <dbReference type="ChEBI" id="CHEBI:29035"/>
        <label>2</label>
    </ligand>
</feature>
<evidence type="ECO:0000313" key="9">
    <source>
        <dbReference type="EMBL" id="HIS82116.1"/>
    </source>
</evidence>
<dbReference type="HAMAP" id="MF_00181">
    <property type="entry name" value="Cytosol_peptidase_M17"/>
    <property type="match status" value="1"/>
</dbReference>
<feature type="binding site" evidence="7">
    <location>
        <position position="320"/>
    </location>
    <ligand>
        <name>Mn(2+)</name>
        <dbReference type="ChEBI" id="CHEBI:29035"/>
        <label>1</label>
    </ligand>
</feature>
<dbReference type="SUPFAM" id="SSF53187">
    <property type="entry name" value="Zn-dependent exopeptidases"/>
    <property type="match status" value="1"/>
</dbReference>
<evidence type="ECO:0000256" key="6">
    <source>
        <dbReference type="ARBA" id="ARBA00022801"/>
    </source>
</evidence>
<dbReference type="InterPro" id="IPR023042">
    <property type="entry name" value="Peptidase_M17_leu_NH2_pept"/>
</dbReference>
<dbReference type="Gene3D" id="3.40.630.10">
    <property type="entry name" value="Zn peptidases"/>
    <property type="match status" value="1"/>
</dbReference>
<comment type="function">
    <text evidence="7">Presumably involved in the processing and regular turnover of intracellular proteins. Catalyzes the removal of unsubstituted N-terminal amino acids from various peptides.</text>
</comment>
<dbReference type="InterPro" id="IPR008283">
    <property type="entry name" value="Peptidase_M17_N"/>
</dbReference>
<feature type="binding site" evidence="7">
    <location>
        <position position="320"/>
    </location>
    <ligand>
        <name>Mn(2+)</name>
        <dbReference type="ChEBI" id="CHEBI:29035"/>
        <label>2</label>
    </ligand>
</feature>
<dbReference type="Pfam" id="PF02789">
    <property type="entry name" value="Peptidase_M17_N"/>
    <property type="match status" value="1"/>
</dbReference>
<dbReference type="InterPro" id="IPR011356">
    <property type="entry name" value="Leucine_aapep/pepB"/>
</dbReference>
<keyword evidence="7" id="KW-0479">Metal-binding</keyword>
<dbReference type="NCBIfam" id="NF002074">
    <property type="entry name" value="PRK00913.1-4"/>
    <property type="match status" value="1"/>
</dbReference>
<name>A0A9D1K348_9BACT</name>
<feature type="binding site" evidence="7">
    <location>
        <position position="241"/>
    </location>
    <ligand>
        <name>Mn(2+)</name>
        <dbReference type="ChEBI" id="CHEBI:29035"/>
        <label>2</label>
    </ligand>
</feature>
<dbReference type="NCBIfam" id="NF002083">
    <property type="entry name" value="PRK00913.3-5"/>
    <property type="match status" value="1"/>
</dbReference>
<dbReference type="PRINTS" id="PR00481">
    <property type="entry name" value="LAMNOPPTDASE"/>
</dbReference>
<protein>
    <recommendedName>
        <fullName evidence="7">Probable cytosol aminopeptidase</fullName>
        <ecNumber evidence="7">3.4.11.1</ecNumber>
    </recommendedName>
    <alternativeName>
        <fullName evidence="7">Leucine aminopeptidase</fullName>
        <shortName evidence="7">LAP</shortName>
        <ecNumber evidence="7">3.4.11.10</ecNumber>
    </alternativeName>
    <alternativeName>
        <fullName evidence="7">Leucyl aminopeptidase</fullName>
    </alternativeName>
</protein>
<evidence type="ECO:0000256" key="3">
    <source>
        <dbReference type="ARBA" id="ARBA00009528"/>
    </source>
</evidence>
<comment type="catalytic activity">
    <reaction evidence="1 7">
        <text>Release of an N-terminal amino acid, Xaa-|-Yaa-, in which Xaa is preferably Leu, but may be other amino acids including Pro although not Arg or Lys, and Yaa may be Pro. Amino acid amides and methyl esters are also readily hydrolyzed, but rates on arylamides are exceedingly low.</text>
        <dbReference type="EC" id="3.4.11.1"/>
    </reaction>
</comment>
<dbReference type="EC" id="3.4.11.10" evidence="7"/>
<evidence type="ECO:0000313" key="10">
    <source>
        <dbReference type="Proteomes" id="UP000824139"/>
    </source>
</evidence>
<feature type="active site" evidence="7">
    <location>
        <position position="322"/>
    </location>
</feature>
<dbReference type="GO" id="GO:0070006">
    <property type="term" value="F:metalloaminopeptidase activity"/>
    <property type="evidence" value="ECO:0007669"/>
    <property type="project" value="InterPro"/>
</dbReference>
<evidence type="ECO:0000256" key="2">
    <source>
        <dbReference type="ARBA" id="ARBA00000967"/>
    </source>
</evidence>
<organism evidence="9 10">
    <name type="scientific">Candidatus Scatenecus faecavium</name>
    <dbReference type="NCBI Taxonomy" id="2840915"/>
    <lineage>
        <taxon>Bacteria</taxon>
        <taxon>Candidatus Scatenecus</taxon>
    </lineage>
</organism>
<keyword evidence="5 7" id="KW-0645">Protease</keyword>
<comment type="subcellular location">
    <subcellularLocation>
        <location evidence="7">Cytoplasm</location>
    </subcellularLocation>
</comment>
<dbReference type="GO" id="GO:0006508">
    <property type="term" value="P:proteolysis"/>
    <property type="evidence" value="ECO:0007669"/>
    <property type="project" value="UniProtKB-KW"/>
</dbReference>
<dbReference type="CDD" id="cd00433">
    <property type="entry name" value="Peptidase_M17"/>
    <property type="match status" value="1"/>
</dbReference>
<comment type="similarity">
    <text evidence="3 7">Belongs to the peptidase M17 family.</text>
</comment>
<feature type="active site" evidence="7">
    <location>
        <position position="248"/>
    </location>
</feature>
<reference evidence="9" key="1">
    <citation type="submission" date="2020-10" db="EMBL/GenBank/DDBJ databases">
        <authorList>
            <person name="Gilroy R."/>
        </authorList>
    </citation>
    <scope>NUCLEOTIDE SEQUENCE</scope>
    <source>
        <strain evidence="9">CHK152-2994</strain>
    </source>
</reference>
<dbReference type="PROSITE" id="PS00631">
    <property type="entry name" value="CYTOSOL_AP"/>
    <property type="match status" value="1"/>
</dbReference>
<dbReference type="Pfam" id="PF00883">
    <property type="entry name" value="Peptidase_M17"/>
    <property type="match status" value="1"/>
</dbReference>
<feature type="binding site" evidence="7">
    <location>
        <position position="259"/>
    </location>
    <ligand>
        <name>Mn(2+)</name>
        <dbReference type="ChEBI" id="CHEBI:29035"/>
        <label>2</label>
    </ligand>
</feature>
<dbReference type="GO" id="GO:0005737">
    <property type="term" value="C:cytoplasm"/>
    <property type="evidence" value="ECO:0007669"/>
    <property type="project" value="UniProtKB-SubCell"/>
</dbReference>
<comment type="caution">
    <text evidence="9">The sequence shown here is derived from an EMBL/GenBank/DDBJ whole genome shotgun (WGS) entry which is preliminary data.</text>
</comment>
<dbReference type="GO" id="GO:0030145">
    <property type="term" value="F:manganese ion binding"/>
    <property type="evidence" value="ECO:0007669"/>
    <property type="project" value="UniProtKB-UniRule"/>
</dbReference>
<keyword evidence="6 7" id="KW-0378">Hydrolase</keyword>
<feature type="binding site" evidence="7">
    <location>
        <position position="241"/>
    </location>
    <ligand>
        <name>Mn(2+)</name>
        <dbReference type="ChEBI" id="CHEBI:29035"/>
        <label>1</label>
    </ligand>
</feature>
<dbReference type="PANTHER" id="PTHR11963">
    <property type="entry name" value="LEUCINE AMINOPEPTIDASE-RELATED"/>
    <property type="match status" value="1"/>
</dbReference>
<dbReference type="AlphaFoldDB" id="A0A9D1K348"/>
<keyword evidence="7" id="KW-0464">Manganese</keyword>
<gene>
    <name evidence="7" type="primary">pepA</name>
    <name evidence="9" type="ORF">IAD41_00705</name>
</gene>
<dbReference type="PANTHER" id="PTHR11963:SF23">
    <property type="entry name" value="CYTOSOL AMINOPEPTIDASE"/>
    <property type="match status" value="1"/>
</dbReference>
<dbReference type="SUPFAM" id="SSF52949">
    <property type="entry name" value="Macro domain-like"/>
    <property type="match status" value="1"/>
</dbReference>
<evidence type="ECO:0000256" key="5">
    <source>
        <dbReference type="ARBA" id="ARBA00022670"/>
    </source>
</evidence>
<dbReference type="InterPro" id="IPR043472">
    <property type="entry name" value="Macro_dom-like"/>
</dbReference>
<feature type="binding site" evidence="7">
    <location>
        <position position="318"/>
    </location>
    <ligand>
        <name>Mn(2+)</name>
        <dbReference type="ChEBI" id="CHEBI:29035"/>
        <label>1</label>
    </ligand>
</feature>
<keyword evidence="4 7" id="KW-0031">Aminopeptidase</keyword>
<comment type="cofactor">
    <cofactor evidence="7">
        <name>Mn(2+)</name>
        <dbReference type="ChEBI" id="CHEBI:29035"/>
    </cofactor>
    <text evidence="7">Binds 2 manganese ions per subunit.</text>
</comment>
<sequence>MEIKVSQNVSSKPCEVLVVNKFEGENTSVELANQYAVEKDHFEGKFGETYLIHTLGQIPADKVLIIGFGKKEEFDANKMREAVAKAVKKLQQIKAKNACFDFDINADYGKSAAIGAMIADYAFDKYKNKKADRLDEITFAKFSEKEVAEGIIFANAMKLTRDLANEPAQFATPSKLAEVAKNIEGIQTQIFEKDEIERMGMGAYLAVGQGSVQPPKFIHMKYTGKNVKKKIALIGKGICFDSGGLDLKPASSMLTMRDDMSGAACVLGVMSAIAKLKPDVEVHGIIAACENMPSGTSYKPGDILTAKNGKTIEVDNTDAEGRLTLADALCYASELGVDEVIDIATLTGACLVALGTVASGIMGNDKEMINRVIETAKSSGETYWELPMFPEYKDSLKSDIADMKNTGSRYGGASAAGVFLQEFVNGPKWCHIDIAGTAFLEKPQKEFIAGATGAGVRTLLNYVKNI</sequence>
<dbReference type="NCBIfam" id="NF002073">
    <property type="entry name" value="PRK00913.1-2"/>
    <property type="match status" value="1"/>
</dbReference>
<keyword evidence="7" id="KW-0963">Cytoplasm</keyword>
<dbReference type="Proteomes" id="UP000824139">
    <property type="component" value="Unassembled WGS sequence"/>
</dbReference>
<dbReference type="EC" id="3.4.11.1" evidence="7"/>
<evidence type="ECO:0000259" key="8">
    <source>
        <dbReference type="PROSITE" id="PS00631"/>
    </source>
</evidence>
<feature type="domain" description="Cytosol aminopeptidase" evidence="8">
    <location>
        <begin position="316"/>
        <end position="323"/>
    </location>
</feature>
<evidence type="ECO:0000256" key="1">
    <source>
        <dbReference type="ARBA" id="ARBA00000135"/>
    </source>
</evidence>
<comment type="catalytic activity">
    <reaction evidence="2 7">
        <text>Release of an N-terminal amino acid, preferentially leucine, but not glutamic or aspartic acids.</text>
        <dbReference type="EC" id="3.4.11.10"/>
    </reaction>
</comment>
<dbReference type="Gene3D" id="3.40.220.10">
    <property type="entry name" value="Leucine Aminopeptidase, subunit E, domain 1"/>
    <property type="match status" value="1"/>
</dbReference>
<dbReference type="EMBL" id="DVJO01000019">
    <property type="protein sequence ID" value="HIS82116.1"/>
    <property type="molecule type" value="Genomic_DNA"/>
</dbReference>
<evidence type="ECO:0000256" key="7">
    <source>
        <dbReference type="HAMAP-Rule" id="MF_00181"/>
    </source>
</evidence>
<accession>A0A9D1K348</accession>
<evidence type="ECO:0000256" key="4">
    <source>
        <dbReference type="ARBA" id="ARBA00022438"/>
    </source>
</evidence>
<proteinExistence type="inferred from homology"/>
<dbReference type="InterPro" id="IPR000819">
    <property type="entry name" value="Peptidase_M17_C"/>
</dbReference>